<organism evidence="4 12">
    <name type="scientific">Phytophthora fragariae</name>
    <dbReference type="NCBI Taxonomy" id="53985"/>
    <lineage>
        <taxon>Eukaryota</taxon>
        <taxon>Sar</taxon>
        <taxon>Stramenopiles</taxon>
        <taxon>Oomycota</taxon>
        <taxon>Peronosporomycetes</taxon>
        <taxon>Peronosporales</taxon>
        <taxon>Peronosporaceae</taxon>
        <taxon>Phytophthora</taxon>
    </lineage>
</organism>
<keyword evidence="9" id="KW-1185">Reference proteome</keyword>
<dbReference type="AlphaFoldDB" id="A0A6A3TYK4"/>
<proteinExistence type="predicted"/>
<protein>
    <submittedName>
        <fullName evidence="4">Uncharacterized protein</fullName>
    </submittedName>
</protein>
<reference evidence="8 9" key="1">
    <citation type="submission" date="2018-08" db="EMBL/GenBank/DDBJ databases">
        <title>Genomic investigation of the strawberry pathogen Phytophthora fragariae indicates pathogenicity is determined by transcriptional variation in three key races.</title>
        <authorList>
            <person name="Adams T.M."/>
            <person name="Armitage A.D."/>
            <person name="Sobczyk M.K."/>
            <person name="Bates H.J."/>
            <person name="Dunwell J.M."/>
            <person name="Nellist C.F."/>
            <person name="Harrison R.J."/>
        </authorList>
    </citation>
    <scope>NUCLEOTIDE SEQUENCE [LARGE SCALE GENOMIC DNA]</scope>
    <source>
        <strain evidence="7 10">A4</strain>
        <strain evidence="6 11">BC-1</strain>
        <strain evidence="5 9">NOV-27</strain>
        <strain evidence="4 12">NOV-5</strain>
        <strain evidence="3 13">NOV-71</strain>
        <strain evidence="2 8">NOV-9</strain>
    </source>
</reference>
<feature type="compositionally biased region" description="Basic and acidic residues" evidence="1">
    <location>
        <begin position="52"/>
        <end position="75"/>
    </location>
</feature>
<evidence type="ECO:0000313" key="2">
    <source>
        <dbReference type="EMBL" id="KAE8934084.1"/>
    </source>
</evidence>
<dbReference type="Proteomes" id="UP000429523">
    <property type="component" value="Unassembled WGS sequence"/>
</dbReference>
<gene>
    <name evidence="7" type="ORF">PF001_g26613</name>
    <name evidence="6" type="ORF">PF002_g24174</name>
    <name evidence="5" type="ORF">PF005_g24035</name>
    <name evidence="4" type="ORF">PF006_g11289</name>
    <name evidence="3" type="ORF">PF007_g16147</name>
    <name evidence="2" type="ORF">PF009_g15930</name>
</gene>
<evidence type="ECO:0000313" key="6">
    <source>
        <dbReference type="EMBL" id="KAE9192543.1"/>
    </source>
</evidence>
<dbReference type="EMBL" id="QXGF01000947">
    <property type="protein sequence ID" value="KAE8934084.1"/>
    <property type="molecule type" value="Genomic_DNA"/>
</dbReference>
<dbReference type="Proteomes" id="UP000433483">
    <property type="component" value="Unassembled WGS sequence"/>
</dbReference>
<accession>A0A6A3TYK4</accession>
<evidence type="ECO:0000256" key="1">
    <source>
        <dbReference type="SAM" id="MobiDB-lite"/>
    </source>
</evidence>
<feature type="region of interest" description="Disordered" evidence="1">
    <location>
        <begin position="1"/>
        <end position="86"/>
    </location>
</feature>
<evidence type="ECO:0000313" key="4">
    <source>
        <dbReference type="EMBL" id="KAE9143706.1"/>
    </source>
</evidence>
<sequence>MGSDGKAASATCRTCKKKLSSRTALKRHKQKKFPCNKTAVRKRKKERRLKKNERERQRYYKKQGREAPVKEDATHQRAPQRRTSRPQVINIYQYYYVNEDPTNTDTVFV</sequence>
<evidence type="ECO:0000313" key="11">
    <source>
        <dbReference type="Proteomes" id="UP000440367"/>
    </source>
</evidence>
<evidence type="ECO:0000313" key="12">
    <source>
        <dbReference type="Proteomes" id="UP000440732"/>
    </source>
</evidence>
<evidence type="ECO:0000313" key="10">
    <source>
        <dbReference type="Proteomes" id="UP000437068"/>
    </source>
</evidence>
<name>A0A6A3TYK4_9STRA</name>
<dbReference type="Proteomes" id="UP000441208">
    <property type="component" value="Unassembled WGS sequence"/>
</dbReference>
<dbReference type="EMBL" id="QXGE01003383">
    <property type="protein sequence ID" value="KAE9275382.1"/>
    <property type="molecule type" value="Genomic_DNA"/>
</dbReference>
<comment type="caution">
    <text evidence="4">The sequence shown here is derived from an EMBL/GenBank/DDBJ whole genome shotgun (WGS) entry which is preliminary data.</text>
</comment>
<dbReference type="EMBL" id="QXGA01000598">
    <property type="protein sequence ID" value="KAE9143706.1"/>
    <property type="molecule type" value="Genomic_DNA"/>
</dbReference>
<evidence type="ECO:0000313" key="9">
    <source>
        <dbReference type="Proteomes" id="UP000433483"/>
    </source>
</evidence>
<dbReference type="EMBL" id="QXGD01002170">
    <property type="protein sequence ID" value="KAE9192543.1"/>
    <property type="molecule type" value="Genomic_DNA"/>
</dbReference>
<dbReference type="Proteomes" id="UP000437068">
    <property type="component" value="Unassembled WGS sequence"/>
</dbReference>
<feature type="compositionally biased region" description="Basic residues" evidence="1">
    <location>
        <begin position="14"/>
        <end position="51"/>
    </location>
</feature>
<dbReference type="EMBL" id="QXGB01002378">
    <property type="protein sequence ID" value="KAE9178573.1"/>
    <property type="molecule type" value="Genomic_DNA"/>
</dbReference>
<evidence type="ECO:0000313" key="7">
    <source>
        <dbReference type="EMBL" id="KAE9275382.1"/>
    </source>
</evidence>
<evidence type="ECO:0000313" key="13">
    <source>
        <dbReference type="Proteomes" id="UP000441208"/>
    </source>
</evidence>
<dbReference type="EMBL" id="QXFZ01001024">
    <property type="protein sequence ID" value="KAE9098748.1"/>
    <property type="molecule type" value="Genomic_DNA"/>
</dbReference>
<evidence type="ECO:0000313" key="3">
    <source>
        <dbReference type="EMBL" id="KAE9098748.1"/>
    </source>
</evidence>
<evidence type="ECO:0000313" key="8">
    <source>
        <dbReference type="Proteomes" id="UP000429523"/>
    </source>
</evidence>
<dbReference type="OrthoDB" id="10319683at2759"/>
<dbReference type="Proteomes" id="UP000440367">
    <property type="component" value="Unassembled WGS sequence"/>
</dbReference>
<dbReference type="Proteomes" id="UP000440732">
    <property type="component" value="Unassembled WGS sequence"/>
</dbReference>
<evidence type="ECO:0000313" key="5">
    <source>
        <dbReference type="EMBL" id="KAE9178573.1"/>
    </source>
</evidence>